<dbReference type="Proteomes" id="UP000094043">
    <property type="component" value="Chromosome 6"/>
</dbReference>
<keyword evidence="4" id="KW-0862">Zinc</keyword>
<evidence type="ECO:0000256" key="2">
    <source>
        <dbReference type="ARBA" id="ARBA00022723"/>
    </source>
</evidence>
<dbReference type="SMART" id="SM00105">
    <property type="entry name" value="ArfGap"/>
    <property type="match status" value="1"/>
</dbReference>
<reference evidence="6" key="2">
    <citation type="journal article" date="2022" name="Elife">
        <title>Obligate sexual reproduction of a homothallic fungus closely related to the Cryptococcus pathogenic species complex.</title>
        <authorList>
            <person name="Passer A.R."/>
            <person name="Clancey S.A."/>
            <person name="Shea T."/>
            <person name="David-Palma M."/>
            <person name="Averette A.F."/>
            <person name="Boekhout T."/>
            <person name="Porcel B.M."/>
            <person name="Nowrousian M."/>
            <person name="Cuomo C.A."/>
            <person name="Sun S."/>
            <person name="Heitman J."/>
            <person name="Coelho M.A."/>
        </authorList>
    </citation>
    <scope>NUCLEOTIDE SEQUENCE</scope>
    <source>
        <strain evidence="6">CBS 7841</strain>
    </source>
</reference>
<feature type="region of interest" description="Disordered" evidence="5">
    <location>
        <begin position="126"/>
        <end position="211"/>
    </location>
</feature>
<dbReference type="Pfam" id="PF01412">
    <property type="entry name" value="ArfGap"/>
    <property type="match status" value="1"/>
</dbReference>
<keyword evidence="2" id="KW-0479">Metal-binding</keyword>
<dbReference type="InterPro" id="IPR001164">
    <property type="entry name" value="ArfGAP_dom"/>
</dbReference>
<dbReference type="VEuPathDB" id="FungiDB:L203_02035"/>
<dbReference type="GO" id="GO:0005096">
    <property type="term" value="F:GTPase activator activity"/>
    <property type="evidence" value="ECO:0007669"/>
    <property type="project" value="UniProtKB-KW"/>
</dbReference>
<evidence type="ECO:0000256" key="5">
    <source>
        <dbReference type="SAM" id="MobiDB-lite"/>
    </source>
</evidence>
<reference evidence="6" key="1">
    <citation type="submission" date="2016-06" db="EMBL/GenBank/DDBJ databases">
        <authorList>
            <person name="Cuomo C."/>
            <person name="Litvintseva A."/>
            <person name="Heitman J."/>
            <person name="Chen Y."/>
            <person name="Sun S."/>
            <person name="Springer D."/>
            <person name="Dromer F."/>
            <person name="Young S."/>
            <person name="Zeng Q."/>
            <person name="Chapman S."/>
            <person name="Gujja S."/>
            <person name="Saif S."/>
            <person name="Birren B."/>
        </authorList>
    </citation>
    <scope>NUCLEOTIDE SEQUENCE</scope>
    <source>
        <strain evidence="6">CBS 7841</strain>
    </source>
</reference>
<protein>
    <submittedName>
        <fullName evidence="6">Uncharacterized protein</fullName>
    </submittedName>
</protein>
<dbReference type="InterPro" id="IPR037278">
    <property type="entry name" value="ARFGAP/RecO"/>
</dbReference>
<dbReference type="RefSeq" id="XP_066070239.1">
    <property type="nucleotide sequence ID" value="XM_066214142.1"/>
</dbReference>
<dbReference type="KEGG" id="cdep:91088974"/>
<sequence length="412" mass="45213">MEARNQRMLEELLKLPGNDKCADCHASAPRWASVNLGVFLCVGCASVHRKLGTHKSRVKSVTLDTWSRDQIAAIRNIGNTASNLIYNPNESLHPPPPSYGHDERDSEIEKYIRRKYEQGAFKNGTAARLDGRVEPTSLNRARERDGRLPFGANGGHLGLGKENRRNPELNNILVSREKKERDLPPIPVSSSAESAHRAPPRARPVRSPSNQDIVSLGSIRNESEGVSAQAQQPKVQEANLIDMSVGQSSTLPLQVDMSGASSSFFTAQSQIQQNQFLNAQPTSWGTGPNVSPYNGMMSYSYQPQMNGMNQNGLYSQYQLGQSVSPQSALLHMSSSPSFVQVPSPSFQYQPAPFQQPNCPPQQMQHQSQYEQFQRGIGQFNGQTNQVGMGMTMTGAGIGQPGSNYGYQANGHM</sequence>
<dbReference type="PRINTS" id="PR00405">
    <property type="entry name" value="REVINTRACTNG"/>
</dbReference>
<proteinExistence type="predicted"/>
<keyword evidence="7" id="KW-1185">Reference proteome</keyword>
<dbReference type="SUPFAM" id="SSF57863">
    <property type="entry name" value="ArfGap/RecO-like zinc finger"/>
    <property type="match status" value="1"/>
</dbReference>
<evidence type="ECO:0000313" key="7">
    <source>
        <dbReference type="Proteomes" id="UP000094043"/>
    </source>
</evidence>
<dbReference type="CDD" id="cd08204">
    <property type="entry name" value="ArfGap"/>
    <property type="match status" value="1"/>
</dbReference>
<reference evidence="6" key="3">
    <citation type="submission" date="2024-01" db="EMBL/GenBank/DDBJ databases">
        <authorList>
            <person name="Coelho M.A."/>
            <person name="David-Palma M."/>
            <person name="Shea T."/>
            <person name="Sun S."/>
            <person name="Cuomo C.A."/>
            <person name="Heitman J."/>
        </authorList>
    </citation>
    <scope>NUCLEOTIDE SEQUENCE</scope>
    <source>
        <strain evidence="6">CBS 7841</strain>
    </source>
</reference>
<dbReference type="PANTHER" id="PTHR45705">
    <property type="entry name" value="FI20236P1"/>
    <property type="match status" value="1"/>
</dbReference>
<organism evidence="6 7">
    <name type="scientific">Cryptococcus depauperatus CBS 7841</name>
    <dbReference type="NCBI Taxonomy" id="1295531"/>
    <lineage>
        <taxon>Eukaryota</taxon>
        <taxon>Fungi</taxon>
        <taxon>Dikarya</taxon>
        <taxon>Basidiomycota</taxon>
        <taxon>Agaricomycotina</taxon>
        <taxon>Tremellomycetes</taxon>
        <taxon>Tremellales</taxon>
        <taxon>Cryptococcaceae</taxon>
        <taxon>Cryptococcus</taxon>
    </lineage>
</organism>
<dbReference type="GO" id="GO:0008270">
    <property type="term" value="F:zinc ion binding"/>
    <property type="evidence" value="ECO:0007669"/>
    <property type="project" value="UniProtKB-KW"/>
</dbReference>
<evidence type="ECO:0000313" key="6">
    <source>
        <dbReference type="EMBL" id="WVN89539.1"/>
    </source>
</evidence>
<dbReference type="Gene3D" id="1.10.220.150">
    <property type="entry name" value="Arf GTPase activating protein"/>
    <property type="match status" value="1"/>
</dbReference>
<keyword evidence="3" id="KW-0863">Zinc-finger</keyword>
<dbReference type="EMBL" id="CP143789">
    <property type="protein sequence ID" value="WVN89539.1"/>
    <property type="molecule type" value="Genomic_DNA"/>
</dbReference>
<evidence type="ECO:0000256" key="1">
    <source>
        <dbReference type="ARBA" id="ARBA00022468"/>
    </source>
</evidence>
<dbReference type="PROSITE" id="PS50115">
    <property type="entry name" value="ARFGAP"/>
    <property type="match status" value="1"/>
</dbReference>
<dbReference type="GO" id="GO:0005737">
    <property type="term" value="C:cytoplasm"/>
    <property type="evidence" value="ECO:0007669"/>
    <property type="project" value="TreeGrafter"/>
</dbReference>
<evidence type="ECO:0000256" key="4">
    <source>
        <dbReference type="ARBA" id="ARBA00022833"/>
    </source>
</evidence>
<dbReference type="InterPro" id="IPR038508">
    <property type="entry name" value="ArfGAP_dom_sf"/>
</dbReference>
<accession>A0A1E3INE5</accession>
<dbReference type="InterPro" id="IPR051718">
    <property type="entry name" value="ARF_GTPase-activating"/>
</dbReference>
<dbReference type="PANTHER" id="PTHR45705:SF1">
    <property type="entry name" value="FI20236P1"/>
    <property type="match status" value="1"/>
</dbReference>
<evidence type="ECO:0000256" key="3">
    <source>
        <dbReference type="ARBA" id="ARBA00022771"/>
    </source>
</evidence>
<dbReference type="GeneID" id="91088974"/>
<gene>
    <name evidence="6" type="ORF">L203_104764</name>
</gene>
<keyword evidence="1" id="KW-0343">GTPase activation</keyword>
<dbReference type="FunFam" id="1.10.220.150:FF:000009">
    <property type="entry name" value="stromal membrane-associated protein 1 isoform X1"/>
    <property type="match status" value="1"/>
</dbReference>
<name>A0A1E3INE5_9TREE</name>
<dbReference type="OrthoDB" id="10266696at2759"/>
<dbReference type="AlphaFoldDB" id="A0A1E3INE5"/>